<dbReference type="VEuPathDB" id="VectorBase:ACUA018034"/>
<reference evidence="2" key="2">
    <citation type="submission" date="2020-05" db="UniProtKB">
        <authorList>
            <consortium name="EnsemblMetazoa"/>
        </authorList>
    </citation>
    <scope>IDENTIFICATION</scope>
    <source>
        <strain evidence="2">A-37</strain>
    </source>
</reference>
<name>A0A182MGY6_9DIPT</name>
<feature type="signal peptide" evidence="1">
    <location>
        <begin position="1"/>
        <end position="31"/>
    </location>
</feature>
<proteinExistence type="predicted"/>
<protein>
    <submittedName>
        <fullName evidence="2">Uncharacterized protein</fullName>
    </submittedName>
</protein>
<keyword evidence="1" id="KW-0732">Signal</keyword>
<dbReference type="EMBL" id="AXCM01000936">
    <property type="status" value="NOT_ANNOTATED_CDS"/>
    <property type="molecule type" value="Genomic_DNA"/>
</dbReference>
<feature type="chain" id="PRO_5008128449" evidence="1">
    <location>
        <begin position="32"/>
        <end position="292"/>
    </location>
</feature>
<dbReference type="EnsemblMetazoa" id="ACUA018034-RA">
    <property type="protein sequence ID" value="ACUA018034-PA"/>
    <property type="gene ID" value="ACUA018034"/>
</dbReference>
<dbReference type="AlphaFoldDB" id="A0A182MGY6"/>
<sequence length="292" mass="32921">MKPRSTCHLAQALFVVWFLYASTLLVAIVQGQDGNRFYGSSGVKHVDYQNSSEMYVDDELTPGYSVDPVDGEHLHPNIQYHCQACQYRNVYAMASLKSIKAHVLMKLGIDFMPNRTGYPSVPEEIVSNFNKQMFSRSDARQSPGVTHDPEYMQDDPMVGVDEVEEDYDYYPVTNKIYILAKPRPKIASVHCVVARKRSGINSTLVPDGNAVVLLMFPCLGNEFRIIVSDHSTYITLDARLWSTRSAPISRCGARGGGVNKLWLRSRTGSVSRYVRKMVAIFRLKHNIVHPNV</sequence>
<reference evidence="3" key="1">
    <citation type="submission" date="2013-09" db="EMBL/GenBank/DDBJ databases">
        <title>The Genome Sequence of Anopheles culicifacies species A.</title>
        <authorList>
            <consortium name="The Broad Institute Genomics Platform"/>
            <person name="Neafsey D.E."/>
            <person name="Besansky N."/>
            <person name="Howell P."/>
            <person name="Walton C."/>
            <person name="Young S.K."/>
            <person name="Zeng Q."/>
            <person name="Gargeya S."/>
            <person name="Fitzgerald M."/>
            <person name="Haas B."/>
            <person name="Abouelleil A."/>
            <person name="Allen A.W."/>
            <person name="Alvarado L."/>
            <person name="Arachchi H.M."/>
            <person name="Berlin A.M."/>
            <person name="Chapman S.B."/>
            <person name="Gainer-Dewar J."/>
            <person name="Goldberg J."/>
            <person name="Griggs A."/>
            <person name="Gujja S."/>
            <person name="Hansen M."/>
            <person name="Howarth C."/>
            <person name="Imamovic A."/>
            <person name="Ireland A."/>
            <person name="Larimer J."/>
            <person name="McCowan C."/>
            <person name="Murphy C."/>
            <person name="Pearson M."/>
            <person name="Poon T.W."/>
            <person name="Priest M."/>
            <person name="Roberts A."/>
            <person name="Saif S."/>
            <person name="Shea T."/>
            <person name="Sisk P."/>
            <person name="Sykes S."/>
            <person name="Wortman J."/>
            <person name="Nusbaum C."/>
            <person name="Birren B."/>
        </authorList>
    </citation>
    <scope>NUCLEOTIDE SEQUENCE [LARGE SCALE GENOMIC DNA]</scope>
    <source>
        <strain evidence="3">A-37</strain>
    </source>
</reference>
<evidence type="ECO:0000256" key="1">
    <source>
        <dbReference type="SAM" id="SignalP"/>
    </source>
</evidence>
<dbReference type="EMBL" id="AXCM01000935">
    <property type="status" value="NOT_ANNOTATED_CDS"/>
    <property type="molecule type" value="Genomic_DNA"/>
</dbReference>
<accession>A0A182MGY6</accession>
<evidence type="ECO:0000313" key="3">
    <source>
        <dbReference type="Proteomes" id="UP000075883"/>
    </source>
</evidence>
<evidence type="ECO:0000313" key="2">
    <source>
        <dbReference type="EnsemblMetazoa" id="ACUA018034-PA"/>
    </source>
</evidence>
<organism evidence="2 3">
    <name type="scientific">Anopheles culicifacies</name>
    <dbReference type="NCBI Taxonomy" id="139723"/>
    <lineage>
        <taxon>Eukaryota</taxon>
        <taxon>Metazoa</taxon>
        <taxon>Ecdysozoa</taxon>
        <taxon>Arthropoda</taxon>
        <taxon>Hexapoda</taxon>
        <taxon>Insecta</taxon>
        <taxon>Pterygota</taxon>
        <taxon>Neoptera</taxon>
        <taxon>Endopterygota</taxon>
        <taxon>Diptera</taxon>
        <taxon>Nematocera</taxon>
        <taxon>Culicoidea</taxon>
        <taxon>Culicidae</taxon>
        <taxon>Anophelinae</taxon>
        <taxon>Anopheles</taxon>
        <taxon>culicifacies species complex</taxon>
    </lineage>
</organism>
<dbReference type="Proteomes" id="UP000075883">
    <property type="component" value="Unassembled WGS sequence"/>
</dbReference>
<keyword evidence="3" id="KW-1185">Reference proteome</keyword>